<dbReference type="EMBL" id="JAEVFJ010000023">
    <property type="protein sequence ID" value="KAH8096713.1"/>
    <property type="molecule type" value="Genomic_DNA"/>
</dbReference>
<comment type="caution">
    <text evidence="2">The sequence shown here is derived from an EMBL/GenBank/DDBJ whole genome shotgun (WGS) entry which is preliminary data.</text>
</comment>
<protein>
    <submittedName>
        <fullName evidence="2">Uncharacterized protein</fullName>
    </submittedName>
</protein>
<gene>
    <name evidence="2" type="ORF">BXZ70DRAFT_333134</name>
</gene>
<dbReference type="Proteomes" id="UP000813824">
    <property type="component" value="Unassembled WGS sequence"/>
</dbReference>
<evidence type="ECO:0000313" key="2">
    <source>
        <dbReference type="EMBL" id="KAH8096713.1"/>
    </source>
</evidence>
<name>A0A8K0XNF2_9AGAR</name>
<accession>A0A8K0XNF2</accession>
<sequence length="275" mass="30818">MTSVSSDGFFPSRAERVFVVNNCSRLRSKSHIPLLPLQTWREIRVNTTGPGGRVRTTTVKAVLQTFTSSGPLVQHTRPRQKHTAHHRYTRVLKIQKSPKNSLRESVPRLFPPPCDGQDPRREKDARMVVTDGEVCVRPVSCVLCPVGEAHDGMKLVGFLLHLDTEGAHSLSLRKKREDLSPIFRSAKEGGGWGFCDYGTTGQVGCDAVEHDRVKASPPRGAHRFNPRDLPSASNEFAKGRMQPIPIHMLRTPPRSRSRSRFLKSYSTIRMPVNNI</sequence>
<keyword evidence="3" id="KW-1185">Reference proteome</keyword>
<reference evidence="2" key="1">
    <citation type="journal article" date="2021" name="New Phytol.">
        <title>Evolutionary innovations through gain and loss of genes in the ectomycorrhizal Boletales.</title>
        <authorList>
            <person name="Wu G."/>
            <person name="Miyauchi S."/>
            <person name="Morin E."/>
            <person name="Kuo A."/>
            <person name="Drula E."/>
            <person name="Varga T."/>
            <person name="Kohler A."/>
            <person name="Feng B."/>
            <person name="Cao Y."/>
            <person name="Lipzen A."/>
            <person name="Daum C."/>
            <person name="Hundley H."/>
            <person name="Pangilinan J."/>
            <person name="Johnson J."/>
            <person name="Barry K."/>
            <person name="LaButti K."/>
            <person name="Ng V."/>
            <person name="Ahrendt S."/>
            <person name="Min B."/>
            <person name="Choi I.G."/>
            <person name="Park H."/>
            <person name="Plett J.M."/>
            <person name="Magnuson J."/>
            <person name="Spatafora J.W."/>
            <person name="Nagy L.G."/>
            <person name="Henrissat B."/>
            <person name="Grigoriev I.V."/>
            <person name="Yang Z.L."/>
            <person name="Xu J."/>
            <person name="Martin F.M."/>
        </authorList>
    </citation>
    <scope>NUCLEOTIDE SEQUENCE</scope>
    <source>
        <strain evidence="2">KKN 215</strain>
    </source>
</reference>
<evidence type="ECO:0000256" key="1">
    <source>
        <dbReference type="SAM" id="MobiDB-lite"/>
    </source>
</evidence>
<feature type="region of interest" description="Disordered" evidence="1">
    <location>
        <begin position="102"/>
        <end position="121"/>
    </location>
</feature>
<organism evidence="2 3">
    <name type="scientific">Cristinia sonorae</name>
    <dbReference type="NCBI Taxonomy" id="1940300"/>
    <lineage>
        <taxon>Eukaryota</taxon>
        <taxon>Fungi</taxon>
        <taxon>Dikarya</taxon>
        <taxon>Basidiomycota</taxon>
        <taxon>Agaricomycotina</taxon>
        <taxon>Agaricomycetes</taxon>
        <taxon>Agaricomycetidae</taxon>
        <taxon>Agaricales</taxon>
        <taxon>Pleurotineae</taxon>
        <taxon>Stephanosporaceae</taxon>
        <taxon>Cristinia</taxon>
    </lineage>
</organism>
<proteinExistence type="predicted"/>
<dbReference type="AlphaFoldDB" id="A0A8K0XNF2"/>
<evidence type="ECO:0000313" key="3">
    <source>
        <dbReference type="Proteomes" id="UP000813824"/>
    </source>
</evidence>